<proteinExistence type="predicted"/>
<dbReference type="SUPFAM" id="SSF50978">
    <property type="entry name" value="WD40 repeat-like"/>
    <property type="match status" value="1"/>
</dbReference>
<dbReference type="Gene3D" id="2.130.10.10">
    <property type="entry name" value="YVTN repeat-like/Quinoprotein amine dehydrogenase"/>
    <property type="match status" value="2"/>
</dbReference>
<comment type="caution">
    <text evidence="3">The sequence shown here is derived from an EMBL/GenBank/DDBJ whole genome shotgun (WGS) entry which is preliminary data.</text>
</comment>
<sequence length="318" mass="35381">MALYSSLRTGYKPKPPPQSQRARTAPTPSHPQISVVSTGYLTLASTAINADFCIHGDGTVRVWDCESGQCVKIINNGAEIGCLICEGSWVFIGLPNAVKAWRVNTANNDCDEPIVLDRPIGQVNVLMVYNDLLFAGSEDGVITVWKESFEANPRWNPEEEVVVFKFADGAIRVWNLEDLECVQTLSGGHSDAVMSLLFWDEYLFSCSLDKAIKIWWSANQDGRFEAVYTHEEQCGVVSLFGMLDAKAKPVLFASCCKDSVIRLYELPSFKLRARLFSRREVEAAQIGPDGQFFLGDRSGSVGVWKWLLLAKQQKVDTQ</sequence>
<dbReference type="PANTHER" id="PTHR44489">
    <property type="match status" value="1"/>
</dbReference>
<dbReference type="PANTHER" id="PTHR44489:SF1">
    <property type="entry name" value="ZINC FINGER CCCH DOMAIN-CONTAINING PROTEIN 63"/>
    <property type="match status" value="1"/>
</dbReference>
<gene>
    <name evidence="3" type="ORF">WN944_029579</name>
</gene>
<dbReference type="Proteomes" id="UP001428341">
    <property type="component" value="Unassembled WGS sequence"/>
</dbReference>
<keyword evidence="4" id="KW-1185">Reference proteome</keyword>
<feature type="repeat" description="WD" evidence="1">
    <location>
        <begin position="155"/>
        <end position="184"/>
    </location>
</feature>
<dbReference type="AlphaFoldDB" id="A0AAP0LM22"/>
<protein>
    <submittedName>
        <fullName evidence="3">Uncharacterized protein</fullName>
    </submittedName>
</protein>
<feature type="compositionally biased region" description="Polar residues" evidence="2">
    <location>
        <begin position="19"/>
        <end position="31"/>
    </location>
</feature>
<name>A0AAP0LM22_9ROSI</name>
<dbReference type="InterPro" id="IPR044715">
    <property type="entry name" value="WDR86-like"/>
</dbReference>
<keyword evidence="1" id="KW-0853">WD repeat</keyword>
<evidence type="ECO:0000256" key="2">
    <source>
        <dbReference type="SAM" id="MobiDB-lite"/>
    </source>
</evidence>
<dbReference type="SMART" id="SM00320">
    <property type="entry name" value="WD40"/>
    <property type="match status" value="4"/>
</dbReference>
<accession>A0AAP0LM22</accession>
<feature type="repeat" description="WD" evidence="1">
    <location>
        <begin position="186"/>
        <end position="215"/>
    </location>
</feature>
<reference evidence="3 4" key="1">
    <citation type="submission" date="2024-05" db="EMBL/GenBank/DDBJ databases">
        <title>Haplotype-resolved chromosome-level genome assembly of Huyou (Citrus changshanensis).</title>
        <authorList>
            <person name="Miao C."/>
            <person name="Chen W."/>
            <person name="Wu Y."/>
            <person name="Wang L."/>
            <person name="Zhao S."/>
            <person name="Grierson D."/>
            <person name="Xu C."/>
            <person name="Chen K."/>
        </authorList>
    </citation>
    <scope>NUCLEOTIDE SEQUENCE [LARGE SCALE GENOMIC DNA]</scope>
    <source>
        <strain evidence="3">01-14</strain>
        <tissue evidence="3">Leaf</tissue>
    </source>
</reference>
<dbReference type="EMBL" id="JBCGBO010000025">
    <property type="protein sequence ID" value="KAK9177556.1"/>
    <property type="molecule type" value="Genomic_DNA"/>
</dbReference>
<dbReference type="PROSITE" id="PS50082">
    <property type="entry name" value="WD_REPEATS_2"/>
    <property type="match status" value="2"/>
</dbReference>
<feature type="region of interest" description="Disordered" evidence="2">
    <location>
        <begin position="1"/>
        <end position="31"/>
    </location>
</feature>
<dbReference type="InterPro" id="IPR036322">
    <property type="entry name" value="WD40_repeat_dom_sf"/>
</dbReference>
<dbReference type="InterPro" id="IPR001680">
    <property type="entry name" value="WD40_rpt"/>
</dbReference>
<dbReference type="Pfam" id="PF00400">
    <property type="entry name" value="WD40"/>
    <property type="match status" value="1"/>
</dbReference>
<evidence type="ECO:0000313" key="4">
    <source>
        <dbReference type="Proteomes" id="UP001428341"/>
    </source>
</evidence>
<dbReference type="InterPro" id="IPR015943">
    <property type="entry name" value="WD40/YVTN_repeat-like_dom_sf"/>
</dbReference>
<organism evidence="3 4">
    <name type="scientific">Citrus x changshan-huyou</name>
    <dbReference type="NCBI Taxonomy" id="2935761"/>
    <lineage>
        <taxon>Eukaryota</taxon>
        <taxon>Viridiplantae</taxon>
        <taxon>Streptophyta</taxon>
        <taxon>Embryophyta</taxon>
        <taxon>Tracheophyta</taxon>
        <taxon>Spermatophyta</taxon>
        <taxon>Magnoliopsida</taxon>
        <taxon>eudicotyledons</taxon>
        <taxon>Gunneridae</taxon>
        <taxon>Pentapetalae</taxon>
        <taxon>rosids</taxon>
        <taxon>malvids</taxon>
        <taxon>Sapindales</taxon>
        <taxon>Rutaceae</taxon>
        <taxon>Aurantioideae</taxon>
        <taxon>Citrus</taxon>
    </lineage>
</organism>
<evidence type="ECO:0000256" key="1">
    <source>
        <dbReference type="PROSITE-ProRule" id="PRU00221"/>
    </source>
</evidence>
<evidence type="ECO:0000313" key="3">
    <source>
        <dbReference type="EMBL" id="KAK9177556.1"/>
    </source>
</evidence>